<protein>
    <recommendedName>
        <fullName evidence="3">Polyketide cyclase</fullName>
    </recommendedName>
</protein>
<comment type="caution">
    <text evidence="1">The sequence shown here is derived from an EMBL/GenBank/DDBJ whole genome shotgun (WGS) entry which is preliminary data.</text>
</comment>
<dbReference type="Gene3D" id="3.30.530.20">
    <property type="match status" value="1"/>
</dbReference>
<dbReference type="InterPro" id="IPR019587">
    <property type="entry name" value="Polyketide_cyclase/dehydratase"/>
</dbReference>
<dbReference type="EMBL" id="WEGI01000008">
    <property type="protein sequence ID" value="MQY28379.1"/>
    <property type="molecule type" value="Genomic_DNA"/>
</dbReference>
<evidence type="ECO:0008006" key="3">
    <source>
        <dbReference type="Google" id="ProtNLM"/>
    </source>
</evidence>
<sequence length="146" mass="15235">MTQIAEATAVSTAAPAAFFATWADMAAWPEWNADTEWVRLDGPFVAGATGTLKPAGGPKVSFVVATLTDTEFVDVSRLPGARLTFAHRVEVTGAGTEVSVTISMTGPLRRLWAKVMGAGLAASVGRDLEALVRTAESRFAASPARA</sequence>
<dbReference type="Pfam" id="PF10604">
    <property type="entry name" value="Polyketide_cyc2"/>
    <property type="match status" value="1"/>
</dbReference>
<organism evidence="1 2">
    <name type="scientific">Nocardia aurantia</name>
    <dbReference type="NCBI Taxonomy" id="2585199"/>
    <lineage>
        <taxon>Bacteria</taxon>
        <taxon>Bacillati</taxon>
        <taxon>Actinomycetota</taxon>
        <taxon>Actinomycetes</taxon>
        <taxon>Mycobacteriales</taxon>
        <taxon>Nocardiaceae</taxon>
        <taxon>Nocardia</taxon>
    </lineage>
</organism>
<reference evidence="1 2" key="1">
    <citation type="submission" date="2019-10" db="EMBL/GenBank/DDBJ databases">
        <title>Nocardia macrotermitis sp. nov. and Nocardia aurantia sp. nov., isolated from the gut of fungus growing-termite Macrotermes natalensis.</title>
        <authorList>
            <person name="Benndorf R."/>
            <person name="Schwitalla J."/>
            <person name="Martin K."/>
            <person name="De Beer W."/>
            <person name="Kaster A.-K."/>
            <person name="Vollmers J."/>
            <person name="Poulsen M."/>
            <person name="Beemelmanns C."/>
        </authorList>
    </citation>
    <scope>NUCLEOTIDE SEQUENCE [LARGE SCALE GENOMIC DNA]</scope>
    <source>
        <strain evidence="1 2">RB56</strain>
    </source>
</reference>
<evidence type="ECO:0000313" key="2">
    <source>
        <dbReference type="Proteomes" id="UP000431401"/>
    </source>
</evidence>
<gene>
    <name evidence="1" type="ORF">NRB56_39630</name>
</gene>
<keyword evidence="2" id="KW-1185">Reference proteome</keyword>
<dbReference type="InterPro" id="IPR023393">
    <property type="entry name" value="START-like_dom_sf"/>
</dbReference>
<dbReference type="RefSeq" id="WP_153344257.1">
    <property type="nucleotide sequence ID" value="NZ_WEGI01000008.1"/>
</dbReference>
<dbReference type="Proteomes" id="UP000431401">
    <property type="component" value="Unassembled WGS sequence"/>
</dbReference>
<dbReference type="SUPFAM" id="SSF55961">
    <property type="entry name" value="Bet v1-like"/>
    <property type="match status" value="1"/>
</dbReference>
<dbReference type="OrthoDB" id="9810827at2"/>
<evidence type="ECO:0000313" key="1">
    <source>
        <dbReference type="EMBL" id="MQY28379.1"/>
    </source>
</evidence>
<proteinExistence type="predicted"/>
<name>A0A7K0DRJ8_9NOCA</name>
<dbReference type="AlphaFoldDB" id="A0A7K0DRJ8"/>
<accession>A0A7K0DRJ8</accession>